<reference evidence="4" key="2">
    <citation type="journal article" date="2017" name="Genome Announc.">
        <title>High-Quality Draft Genome Sequence of Burkholderia contaminans CH-1, a Gram-Negative Bacterium That Metabolizes 2-Azahypoxanthine, a Plant Growth-Regulating Compound.</title>
        <authorList>
            <person name="Choi J.-H."/>
            <person name="Sugiura H."/>
            <person name="Moriuchi R."/>
            <person name="Kawagishi H."/>
            <person name="Dohra H."/>
        </authorList>
    </citation>
    <scope>NUCLEOTIDE SEQUENCE</scope>
    <source>
        <strain evidence="4">CH-1</strain>
    </source>
</reference>
<protein>
    <submittedName>
        <fullName evidence="5">FkbM family methyltransferase</fullName>
    </submittedName>
</protein>
<reference evidence="6 8" key="4">
    <citation type="submission" date="2021-03" db="EMBL/GenBank/DDBJ databases">
        <title>Clinical course, treatment and visual outcome of an outbreak of Burkholderia contaminans endophthalmitis following cataract surgery.</title>
        <authorList>
            <person name="Lind C."/>
            <person name="Olsen K."/>
            <person name="Angelsen N.K."/>
            <person name="Krefting E.A."/>
            <person name="Fossen K."/>
            <person name="Gravningen K."/>
            <person name="Depoorter E."/>
            <person name="Vandamme P."/>
            <person name="Bertelsen G."/>
        </authorList>
    </citation>
    <scope>NUCLEOTIDE SEQUENCE [LARGE SCALE GENOMIC DNA]</scope>
    <source>
        <strain evidence="6 8">51242556</strain>
    </source>
</reference>
<dbReference type="PANTHER" id="PTHR46656:SF3">
    <property type="entry name" value="PUTATIVE-RELATED"/>
    <property type="match status" value="1"/>
</dbReference>
<keyword evidence="1" id="KW-0175">Coiled coil</keyword>
<dbReference type="Proteomes" id="UP000664048">
    <property type="component" value="Unassembled WGS sequence"/>
</dbReference>
<feature type="domain" description="Glycosyl transferase family 1" evidence="2">
    <location>
        <begin position="1423"/>
        <end position="1564"/>
    </location>
</feature>
<reference evidence="5" key="3">
    <citation type="submission" date="2021-01" db="EMBL/GenBank/DDBJ databases">
        <title>Outbreak of Burkholderia contaminns endophthalmitis traced to a clinical ventilation system.</title>
        <authorList>
            <person name="Lipuma J."/>
            <person name="Spilker T."/>
            <person name="Kratholm J."/>
        </authorList>
    </citation>
    <scope>NUCLEOTIDE SEQUENCE</scope>
    <source>
        <strain evidence="5">HI4954</strain>
    </source>
</reference>
<evidence type="ECO:0000313" key="9">
    <source>
        <dbReference type="Proteomes" id="UP001220209"/>
    </source>
</evidence>
<sequence length="1600" mass="179265">MRFISYAQNLEDVILWRALKAVEKGFYIDVGANDPNIDSVTKAFYERGWRGINVEPLRSHWDDLQRDRPEDTNLQCAAGAASGELDLWEADVRGWATSSPSVIKKHQEDGHNGTWHKVAVRTLTEICKEYAPSDIHFLKVDVEGFEQSVIAGMNFEQYRPWIVVVEATLPNSIVENYQLWEPMLVQHGYSLVYADGLNRYYLAREHGDLAEAFKYPPNVFDGFVRSDQVLLEGSLQKAQEQLHQSQEHWCQSQEQLHRLQEHWSQSQEQLHQLREQLHQSQEQFRAAQESRAALQAENAQMRDLAARMQEVEDALAHASGQHAQVATQLAAVYASNSWRITAPLRKLSILVSSASLRGKILTKVLLRYAAVRIDRYPQVKRVMLMVLNRLPALKGRLARILVQQTSILPVLRKDAEGGLLANPSVLPSAPSIPEAMLLPEVASSTRRWVRLVGHVEGHYSLAIVNRGLAGALEQVTRKLVSFVPYHGTPYTEVPNLPPDQDEVLHQALRRSIPAEAVDDAISIVHHYPFINDDLPAGQRGMVFFWEETSVPEGIVNHINAFFDLVWVAAESVKRALINSGCSVPIFVIPIGIDHLVSDDVQPLGDLRVTEGQRFRFLHVSSVFERKGVDVLLTSYLKAFTADDDVELYIKTFPNPHNQIGAQLKEISAEFERPARVVIDENPLDDEGLLALYRTAHAMVLPTRGEGFNLPAAEALAMALPVITTGYGAQVDFCTRATSTLVNFHFAPSRSHVRSSDSCWMEPDAADLTAKLRILHKRVLAEDPELNAQRQVALNHVRSTYRWENSARSLLASAGWLADCKPVNKFESLHLALVSPWATRCGIAEYSHKLLVAVNDNPGVQLNVYCDDRTDSAPANALVSWRVGANDTVPEVLDRIAKTDAQVVLVQHQPSLFPLSEICCQRLAALHDQGRVVVLELHSTLPLLEECRVTAAAVKLLAKLDRIIVHKPEDLNHMLALGLADNVMLLHHGVIQPLDEPHEQGARAELGIPGDALVLGCFGFALPHKGIDTLVEVIEPLSKAVGRAVHLVALNSILDERSEQIILHCQERARQLGVNDKISWITDYRSIETCQRLLGAADYIVFPYRDTRESASGAVTIGLSTLKPVLVSPLEIFSDLADVTWKMEGNGAADVLRAVQSLHAQSQLTTDLIERQRAWLQARDWSKLSTRLLTLMATLRRERQLADVVAPARHDWLAMWEENQRKQLLVDVSEIYHRDARTGIQRVVRNVLAELFRTPPDGYEIRPVYGDKGQGFRYTGKFSPEGSSWRDGLPIEVRSGDIFLGLDLAAHLFPEAEQDISDFRLSGARAYYVIYDIIPLRDPHHTVAGITQAFHAWLSSLVNCADGLVCISQAVAHDVEAWLRNQFPDKSLPRIDYFHLGADIDFATPVQDSSVESDRVLEAMKIDTSFLMVGTLEPRKGHEQVLDAFEQLWRDGLKVNLVIAGKQGWMVDGLAKRLRNHSELNKRLFWLEGVSDVYLEKLYAAGACLIAASYNEGFGLPLIEAAQHRLPIIARGIPVFREVAGKFAFYFAGEKPEDLAQSVSEWLSLYKDGLHPRSGDMPWLTWKESTKMMLENVIPVAESRE</sequence>
<dbReference type="InterPro" id="IPR001296">
    <property type="entry name" value="Glyco_trans_1"/>
</dbReference>
<gene>
    <name evidence="4" type="ORF">BCCH1_37770</name>
    <name evidence="6" type="ORF">J4M89_13420</name>
    <name evidence="5" type="ORF">JIN94_20890</name>
    <name evidence="7" type="ORF">LXE91_09260</name>
</gene>
<dbReference type="GO" id="GO:0016757">
    <property type="term" value="F:glycosyltransferase activity"/>
    <property type="evidence" value="ECO:0007669"/>
    <property type="project" value="InterPro"/>
</dbReference>
<accession>A0A250L9Q4</accession>
<dbReference type="Gene3D" id="3.40.50.2000">
    <property type="entry name" value="Glycogen Phosphorylase B"/>
    <property type="match status" value="3"/>
</dbReference>
<dbReference type="SUPFAM" id="SSF53335">
    <property type="entry name" value="S-adenosyl-L-methionine-dependent methyltransferases"/>
    <property type="match status" value="1"/>
</dbReference>
<evidence type="ECO:0000313" key="8">
    <source>
        <dbReference type="Proteomes" id="UP000664048"/>
    </source>
</evidence>
<proteinExistence type="predicted"/>
<feature type="domain" description="Methyltransferase FkbM" evidence="3">
    <location>
        <begin position="29"/>
        <end position="190"/>
    </location>
</feature>
<dbReference type="InterPro" id="IPR006342">
    <property type="entry name" value="FkbM_mtfrase"/>
</dbReference>
<dbReference type="SUPFAM" id="SSF53756">
    <property type="entry name" value="UDP-Glycosyltransferase/glycogen phosphorylase"/>
    <property type="match status" value="3"/>
</dbReference>
<keyword evidence="8" id="KW-1185">Reference proteome</keyword>
<dbReference type="Pfam" id="PF00534">
    <property type="entry name" value="Glycos_transf_1"/>
    <property type="match status" value="1"/>
</dbReference>
<evidence type="ECO:0000313" key="4">
    <source>
        <dbReference type="EMBL" id="BBA41325.1"/>
    </source>
</evidence>
<dbReference type="InterPro" id="IPR029063">
    <property type="entry name" value="SAM-dependent_MTases_sf"/>
</dbReference>
<evidence type="ECO:0000313" key="7">
    <source>
        <dbReference type="EMBL" id="WFN15940.1"/>
    </source>
</evidence>
<dbReference type="NCBIfam" id="TIGR01444">
    <property type="entry name" value="fkbM_fam"/>
    <property type="match status" value="1"/>
</dbReference>
<reference evidence="4" key="1">
    <citation type="journal article" date="2016" name="Biosci. Biotechnol. Biochem.">
        <title>Bioconversion of AHX to AOH by resting cells of Burkholderia contaminans CH-1.</title>
        <authorList>
            <person name="Choi J.H."/>
            <person name="Kikuchi A."/>
            <person name="Pumkaeo P."/>
            <person name="Hirai H."/>
            <person name="Tokuyama S."/>
            <person name="Kawagishi H."/>
        </authorList>
    </citation>
    <scope>NUCLEOTIDE SEQUENCE</scope>
    <source>
        <strain evidence="4">CH-1</strain>
    </source>
</reference>
<dbReference type="CDD" id="cd03809">
    <property type="entry name" value="GT4_MtfB-like"/>
    <property type="match status" value="1"/>
</dbReference>
<keyword evidence="5" id="KW-0808">Transferase</keyword>
<name>A0A250L9Q4_9BURK</name>
<dbReference type="EMBL" id="JAGEMX010000004">
    <property type="protein sequence ID" value="MBO1830383.1"/>
    <property type="molecule type" value="Genomic_DNA"/>
</dbReference>
<dbReference type="OrthoDB" id="433681at2"/>
<dbReference type="EMBL" id="CP090640">
    <property type="protein sequence ID" value="WFN15940.1"/>
    <property type="molecule type" value="Genomic_DNA"/>
</dbReference>
<dbReference type="GeneID" id="93192867"/>
<dbReference type="Proteomes" id="UP000611459">
    <property type="component" value="Unassembled WGS sequence"/>
</dbReference>
<dbReference type="RefSeq" id="WP_076841713.1">
    <property type="nucleotide sequence ID" value="NZ_AP018358.1"/>
</dbReference>
<evidence type="ECO:0000259" key="3">
    <source>
        <dbReference type="Pfam" id="PF05050"/>
    </source>
</evidence>
<dbReference type="Proteomes" id="UP001220209">
    <property type="component" value="Chromosome 1"/>
</dbReference>
<evidence type="ECO:0000256" key="1">
    <source>
        <dbReference type="SAM" id="Coils"/>
    </source>
</evidence>
<dbReference type="EMBL" id="JAENIB010000008">
    <property type="protein sequence ID" value="MBK1932353.1"/>
    <property type="molecule type" value="Genomic_DNA"/>
</dbReference>
<dbReference type="GO" id="GO:0008168">
    <property type="term" value="F:methyltransferase activity"/>
    <property type="evidence" value="ECO:0007669"/>
    <property type="project" value="UniProtKB-KW"/>
</dbReference>
<dbReference type="EMBL" id="AP018358">
    <property type="protein sequence ID" value="BBA41325.1"/>
    <property type="molecule type" value="Genomic_DNA"/>
</dbReference>
<organism evidence="4">
    <name type="scientific">Burkholderia contaminans</name>
    <dbReference type="NCBI Taxonomy" id="488447"/>
    <lineage>
        <taxon>Bacteria</taxon>
        <taxon>Pseudomonadati</taxon>
        <taxon>Pseudomonadota</taxon>
        <taxon>Betaproteobacteria</taxon>
        <taxon>Burkholderiales</taxon>
        <taxon>Burkholderiaceae</taxon>
        <taxon>Burkholderia</taxon>
        <taxon>Burkholderia cepacia complex</taxon>
    </lineage>
</organism>
<evidence type="ECO:0000259" key="2">
    <source>
        <dbReference type="Pfam" id="PF00534"/>
    </source>
</evidence>
<dbReference type="PANTHER" id="PTHR46656">
    <property type="entry name" value="PUTATIVE-RELATED"/>
    <property type="match status" value="1"/>
</dbReference>
<dbReference type="CDD" id="cd03801">
    <property type="entry name" value="GT4_PimA-like"/>
    <property type="match status" value="1"/>
</dbReference>
<dbReference type="GO" id="GO:0032259">
    <property type="term" value="P:methylation"/>
    <property type="evidence" value="ECO:0007669"/>
    <property type="project" value="UniProtKB-KW"/>
</dbReference>
<evidence type="ECO:0000313" key="6">
    <source>
        <dbReference type="EMBL" id="MBO1830383.1"/>
    </source>
</evidence>
<dbReference type="Gene3D" id="3.40.50.150">
    <property type="entry name" value="Vaccinia Virus protein VP39"/>
    <property type="match status" value="1"/>
</dbReference>
<dbReference type="Pfam" id="PF13692">
    <property type="entry name" value="Glyco_trans_1_4"/>
    <property type="match status" value="1"/>
</dbReference>
<dbReference type="Pfam" id="PF05050">
    <property type="entry name" value="Methyltransf_21"/>
    <property type="match status" value="1"/>
</dbReference>
<keyword evidence="5" id="KW-0489">Methyltransferase</keyword>
<reference evidence="7 9" key="5">
    <citation type="submission" date="2021-12" db="EMBL/GenBank/DDBJ databases">
        <title>Genomic and phenotypic characterization of three Burkholderia contaminans isolates recovered from different sources.</title>
        <authorList>
            <person name="Lopez De Volder A."/>
            <person name="Fan Y."/>
            <person name="Nunvar J."/>
            <person name="Herrera T."/>
            <person name="Timp W."/>
            <person name="Degrossi J."/>
        </authorList>
    </citation>
    <scope>NUCLEOTIDE SEQUENCE [LARGE SCALE GENOMIC DNA]</scope>
    <source>
        <strain evidence="7 9">LMG 23361</strain>
    </source>
</reference>
<evidence type="ECO:0000313" key="5">
    <source>
        <dbReference type="EMBL" id="MBK1932353.1"/>
    </source>
</evidence>
<feature type="coiled-coil region" evidence="1">
    <location>
        <begin position="256"/>
        <end position="321"/>
    </location>
</feature>